<feature type="region of interest" description="Disordered" evidence="1">
    <location>
        <begin position="581"/>
        <end position="613"/>
    </location>
</feature>
<keyword evidence="3" id="KW-1185">Reference proteome</keyword>
<sequence>MEFPSPAGIPTLFGVVREKNVTFCIDTSGSMYQLIDAVKDHLIEVLRDRAHNKQGTMFNIIEFNTEVTQWSDRLVKCKPQTVAIAEEWIKNLSAKTGTNTKEALLLALADQSCESVYLVTDGLPDCNTNELLDHVHYASKGRPVHCIYLTSSTSSDEATHYLEDMAMETYGSFHIVSITNNGAIEKVTPIYRSDHANERVIRTTDGSIYPNIKTCSVSATVNTPEVVIPPTVFLGNGSFAIPPTVTAPVITPSVYMGGDGSNIIFPVPKYFNHYRHLWPFESWPGYSPYWWSRYRPTKAWLQGQKEIETADNISMYAPGAGALLIGNDVLARRKENGYYYRGTVKSEIMSHKFLVEFGPCKHGRFTDTVYQETFNHDIISYKDAQRHAIVVGDKVLAPWTHQGEKFGPGVVLEGVEKRYTDGTCEDKELTVNFFNGKTEKVPLNVAVWVPDALHERIKFELQLPAKVRNEMTEDDEYPEYPEENKPGYPTSGSIRNPVEYEHAKPVMVNGHHGEPVLNYDRAPYYHPDYVPIYPIVHKYTPKKPSFVQGSDMDRLIPGTEMTKDELNEKVMSQIMDHKLMLQSNRESSGGSEKLLSRRSRMTPRSSLRRTKSVEFDLDKNQSHSDLETEFDDDIDLDVEYLDDPVDSGIGTSDYSLDYNHEFQSYQPDPRDVPRERHHRRTRSGKSQRKPRWKYWSSDPSPDIIGPPTHEPYEESRTPVPLENREPLYNENGVEWTTPAFDTVDQLGGSTYDRGINEYLLRHPQPPSQPRRQGPGVEVGIGLGRRQIAEEQRQQMIRNNKLLKSIDRQQAIVDRNNQSERMKQYFEDGHQSRIRAQLSRDQDRHANHMAQVQNTREAKRLIASEIRGHFERKTEFEQGRDSRKFEALRAKGEMRDSLVQERNIERENIQQARQVTKEQRSQIRSDQHTQRLNQEEAQNAAIDRQHQRAKVNRNRHFRQLESQGQKYKDDRLEVTDKHLALFRSTVLP</sequence>
<dbReference type="Pfam" id="PF13768">
    <property type="entry name" value="VWA_3"/>
    <property type="match status" value="1"/>
</dbReference>
<feature type="compositionally biased region" description="Acidic residues" evidence="1">
    <location>
        <begin position="472"/>
        <end position="481"/>
    </location>
</feature>
<dbReference type="InterPro" id="IPR032770">
    <property type="entry name" value="DUF4537"/>
</dbReference>
<evidence type="ECO:0000313" key="2">
    <source>
        <dbReference type="EMBL" id="CAH1799465.1"/>
    </source>
</evidence>
<dbReference type="InterPro" id="IPR002035">
    <property type="entry name" value="VWF_A"/>
</dbReference>
<dbReference type="PROSITE" id="PS50234">
    <property type="entry name" value="VWFA"/>
    <property type="match status" value="1"/>
</dbReference>
<feature type="region of interest" description="Disordered" evidence="1">
    <location>
        <begin position="472"/>
        <end position="492"/>
    </location>
</feature>
<evidence type="ECO:0000313" key="3">
    <source>
        <dbReference type="Proteomes" id="UP000749559"/>
    </source>
</evidence>
<dbReference type="SUPFAM" id="SSF53300">
    <property type="entry name" value="vWA-like"/>
    <property type="match status" value="1"/>
</dbReference>
<accession>A0A8J1TC11</accession>
<proteinExistence type="predicted"/>
<gene>
    <name evidence="2" type="ORF">OFUS_LOCUS23474</name>
</gene>
<dbReference type="AlphaFoldDB" id="A0A8J1TC11"/>
<name>A0A8J1TC11_OWEFU</name>
<dbReference type="EMBL" id="CAIIXF020000011">
    <property type="protein sequence ID" value="CAH1799465.1"/>
    <property type="molecule type" value="Genomic_DNA"/>
</dbReference>
<dbReference type="PANTHER" id="PTHR14343">
    <property type="entry name" value="VWFA DOMAIN-CONTAINING PROTEIN"/>
    <property type="match status" value="1"/>
</dbReference>
<feature type="compositionally biased region" description="Low complexity" evidence="1">
    <location>
        <begin position="696"/>
        <end position="707"/>
    </location>
</feature>
<feature type="compositionally biased region" description="Basic residues" evidence="1">
    <location>
        <begin position="596"/>
        <end position="610"/>
    </location>
</feature>
<dbReference type="InterPro" id="IPR036465">
    <property type="entry name" value="vWFA_dom_sf"/>
</dbReference>
<dbReference type="Proteomes" id="UP000749559">
    <property type="component" value="Unassembled WGS sequence"/>
</dbReference>
<dbReference type="Gene3D" id="3.40.50.410">
    <property type="entry name" value="von Willebrand factor, type A domain"/>
    <property type="match status" value="1"/>
</dbReference>
<dbReference type="SMART" id="SM00327">
    <property type="entry name" value="VWA"/>
    <property type="match status" value="1"/>
</dbReference>
<feature type="region of interest" description="Disordered" evidence="1">
    <location>
        <begin position="910"/>
        <end position="931"/>
    </location>
</feature>
<feature type="compositionally biased region" description="Basic residues" evidence="1">
    <location>
        <begin position="675"/>
        <end position="692"/>
    </location>
</feature>
<feature type="region of interest" description="Disordered" evidence="1">
    <location>
        <begin position="661"/>
        <end position="718"/>
    </location>
</feature>
<dbReference type="PANTHER" id="PTHR14343:SF5">
    <property type="entry name" value="DUF4537 DOMAIN-CONTAINING PROTEIN"/>
    <property type="match status" value="1"/>
</dbReference>
<feature type="compositionally biased region" description="Basic and acidic residues" evidence="1">
    <location>
        <begin position="914"/>
        <end position="928"/>
    </location>
</feature>
<feature type="compositionally biased region" description="Polar residues" evidence="1">
    <location>
        <begin position="581"/>
        <end position="590"/>
    </location>
</feature>
<organism evidence="2 3">
    <name type="scientific">Owenia fusiformis</name>
    <name type="common">Polychaete worm</name>
    <dbReference type="NCBI Taxonomy" id="6347"/>
    <lineage>
        <taxon>Eukaryota</taxon>
        <taxon>Metazoa</taxon>
        <taxon>Spiralia</taxon>
        <taxon>Lophotrochozoa</taxon>
        <taxon>Annelida</taxon>
        <taxon>Polychaeta</taxon>
        <taxon>Sedentaria</taxon>
        <taxon>Canalipalpata</taxon>
        <taxon>Sabellida</taxon>
        <taxon>Oweniida</taxon>
        <taxon>Oweniidae</taxon>
        <taxon>Owenia</taxon>
    </lineage>
</organism>
<reference evidence="2" key="1">
    <citation type="submission" date="2022-03" db="EMBL/GenBank/DDBJ databases">
        <authorList>
            <person name="Martin C."/>
        </authorList>
    </citation>
    <scope>NUCLEOTIDE SEQUENCE</scope>
</reference>
<evidence type="ECO:0000256" key="1">
    <source>
        <dbReference type="SAM" id="MobiDB-lite"/>
    </source>
</evidence>
<dbReference type="Pfam" id="PF15057">
    <property type="entry name" value="DUF4537"/>
    <property type="match status" value="1"/>
</dbReference>
<dbReference type="OrthoDB" id="6241467at2759"/>
<protein>
    <submittedName>
        <fullName evidence="2">Uncharacterized protein</fullName>
    </submittedName>
</protein>
<comment type="caution">
    <text evidence="2">The sequence shown here is derived from an EMBL/GenBank/DDBJ whole genome shotgun (WGS) entry which is preliminary data.</text>
</comment>